<dbReference type="InterPro" id="IPR029058">
    <property type="entry name" value="AB_hydrolase_fold"/>
</dbReference>
<dbReference type="PANTHER" id="PTHR43433:SF5">
    <property type="entry name" value="AB HYDROLASE-1 DOMAIN-CONTAINING PROTEIN"/>
    <property type="match status" value="1"/>
</dbReference>
<accession>A0ABN2HX64</accession>
<sequence length="279" mass="29596">MTIVDGLETVTSPDGTSIGYRTYGSGPGVVLVPGALHSGHHYQELACCLADEFTIYAMDRRGRPGSGRQLPHHSIDDECADVMAVMEKTGASRLFGHSSGGVVALQTALRVQVTKVAVYEPAVMGPASVPPVKDLAAMERALAEGRQTDAFAMLAKGESGPVPKMPLFALKMLFRLASKGTNARFREYVDAVAAFPAEQRMIMGLGAEADRYRELATETLVLLGARTGGELARGARFLAATAPGARLQVLAGLNHDAPDEKAPGRVAAELRPYFSRSSL</sequence>
<dbReference type="PANTHER" id="PTHR43433">
    <property type="entry name" value="HYDROLASE, ALPHA/BETA FOLD FAMILY PROTEIN"/>
    <property type="match status" value="1"/>
</dbReference>
<reference evidence="2 3" key="1">
    <citation type="journal article" date="2019" name="Int. J. Syst. Evol. Microbiol.">
        <title>The Global Catalogue of Microorganisms (GCM) 10K type strain sequencing project: providing services to taxonomists for standard genome sequencing and annotation.</title>
        <authorList>
            <consortium name="The Broad Institute Genomics Platform"/>
            <consortium name="The Broad Institute Genome Sequencing Center for Infectious Disease"/>
            <person name="Wu L."/>
            <person name="Ma J."/>
        </authorList>
    </citation>
    <scope>NUCLEOTIDE SEQUENCE [LARGE SCALE GENOMIC DNA]</scope>
    <source>
        <strain evidence="2 3">JCM 14718</strain>
    </source>
</reference>
<evidence type="ECO:0000313" key="3">
    <source>
        <dbReference type="Proteomes" id="UP001500618"/>
    </source>
</evidence>
<dbReference type="Proteomes" id="UP001500618">
    <property type="component" value="Unassembled WGS sequence"/>
</dbReference>
<organism evidence="2 3">
    <name type="scientific">Fodinicola feengrottensis</name>
    <dbReference type="NCBI Taxonomy" id="435914"/>
    <lineage>
        <taxon>Bacteria</taxon>
        <taxon>Bacillati</taxon>
        <taxon>Actinomycetota</taxon>
        <taxon>Actinomycetes</taxon>
        <taxon>Mycobacteriales</taxon>
        <taxon>Fodinicola</taxon>
    </lineage>
</organism>
<dbReference type="InterPro" id="IPR050471">
    <property type="entry name" value="AB_hydrolase"/>
</dbReference>
<proteinExistence type="predicted"/>
<feature type="domain" description="AB hydrolase-1" evidence="1">
    <location>
        <begin position="29"/>
        <end position="268"/>
    </location>
</feature>
<dbReference type="Pfam" id="PF12697">
    <property type="entry name" value="Abhydrolase_6"/>
    <property type="match status" value="1"/>
</dbReference>
<gene>
    <name evidence="2" type="ORF">GCM10009765_49960</name>
</gene>
<evidence type="ECO:0000259" key="1">
    <source>
        <dbReference type="Pfam" id="PF12697"/>
    </source>
</evidence>
<name>A0ABN2HX64_9ACTN</name>
<dbReference type="GO" id="GO:0016787">
    <property type="term" value="F:hydrolase activity"/>
    <property type="evidence" value="ECO:0007669"/>
    <property type="project" value="UniProtKB-KW"/>
</dbReference>
<keyword evidence="3" id="KW-1185">Reference proteome</keyword>
<evidence type="ECO:0000313" key="2">
    <source>
        <dbReference type="EMBL" id="GAA1694710.1"/>
    </source>
</evidence>
<dbReference type="Gene3D" id="3.40.50.1820">
    <property type="entry name" value="alpha/beta hydrolase"/>
    <property type="match status" value="1"/>
</dbReference>
<protein>
    <submittedName>
        <fullName evidence="2">Alpha/beta hydrolase</fullName>
    </submittedName>
</protein>
<comment type="caution">
    <text evidence="2">The sequence shown here is derived from an EMBL/GenBank/DDBJ whole genome shotgun (WGS) entry which is preliminary data.</text>
</comment>
<dbReference type="RefSeq" id="WP_344312903.1">
    <property type="nucleotide sequence ID" value="NZ_BAAANY010000020.1"/>
</dbReference>
<dbReference type="EMBL" id="BAAANY010000020">
    <property type="protein sequence ID" value="GAA1694710.1"/>
    <property type="molecule type" value="Genomic_DNA"/>
</dbReference>
<keyword evidence="2" id="KW-0378">Hydrolase</keyword>
<dbReference type="InterPro" id="IPR000073">
    <property type="entry name" value="AB_hydrolase_1"/>
</dbReference>
<dbReference type="SUPFAM" id="SSF53474">
    <property type="entry name" value="alpha/beta-Hydrolases"/>
    <property type="match status" value="1"/>
</dbReference>